<dbReference type="Proteomes" id="UP000606786">
    <property type="component" value="Unassembled WGS sequence"/>
</dbReference>
<feature type="compositionally biased region" description="Polar residues" evidence="1">
    <location>
        <begin position="70"/>
        <end position="92"/>
    </location>
</feature>
<gene>
    <name evidence="2" type="ORF">CCAP1982_LOCUS8619</name>
</gene>
<feature type="region of interest" description="Disordered" evidence="1">
    <location>
        <begin position="70"/>
        <end position="100"/>
    </location>
</feature>
<protein>
    <submittedName>
        <fullName evidence="2">(Mediterranean fruit fly) hypothetical protein</fullName>
    </submittedName>
</protein>
<accession>A0A811UQQ7</accession>
<organism evidence="2 3">
    <name type="scientific">Ceratitis capitata</name>
    <name type="common">Mediterranean fruit fly</name>
    <name type="synonym">Tephritis capitata</name>
    <dbReference type="NCBI Taxonomy" id="7213"/>
    <lineage>
        <taxon>Eukaryota</taxon>
        <taxon>Metazoa</taxon>
        <taxon>Ecdysozoa</taxon>
        <taxon>Arthropoda</taxon>
        <taxon>Hexapoda</taxon>
        <taxon>Insecta</taxon>
        <taxon>Pterygota</taxon>
        <taxon>Neoptera</taxon>
        <taxon>Endopterygota</taxon>
        <taxon>Diptera</taxon>
        <taxon>Brachycera</taxon>
        <taxon>Muscomorpha</taxon>
        <taxon>Tephritoidea</taxon>
        <taxon>Tephritidae</taxon>
        <taxon>Ceratitis</taxon>
        <taxon>Ceratitis</taxon>
    </lineage>
</organism>
<reference evidence="2" key="1">
    <citation type="submission" date="2020-11" db="EMBL/GenBank/DDBJ databases">
        <authorList>
            <person name="Whitehead M."/>
        </authorList>
    </citation>
    <scope>NUCLEOTIDE SEQUENCE</scope>
    <source>
        <strain evidence="2">EGII</strain>
    </source>
</reference>
<comment type="caution">
    <text evidence="2">The sequence shown here is derived from an EMBL/GenBank/DDBJ whole genome shotgun (WGS) entry which is preliminary data.</text>
</comment>
<evidence type="ECO:0000256" key="1">
    <source>
        <dbReference type="SAM" id="MobiDB-lite"/>
    </source>
</evidence>
<evidence type="ECO:0000313" key="2">
    <source>
        <dbReference type="EMBL" id="CAD7000126.1"/>
    </source>
</evidence>
<dbReference type="AlphaFoldDB" id="A0A811UQQ7"/>
<keyword evidence="3" id="KW-1185">Reference proteome</keyword>
<evidence type="ECO:0000313" key="3">
    <source>
        <dbReference type="Proteomes" id="UP000606786"/>
    </source>
</evidence>
<name>A0A811UQQ7_CERCA</name>
<proteinExistence type="predicted"/>
<sequence length="100" mass="10835">MAESLSPSCDKSALVATVVCTSRTRSVAETPHKPLKLCFSTQIDDRGSAIDSVHKIEVMKLEKLRMLSSNSVPTEDDTQNSFPAITVSPTNSDSERPSQP</sequence>
<dbReference type="EMBL" id="CAJHJT010000012">
    <property type="protein sequence ID" value="CAD7000126.1"/>
    <property type="molecule type" value="Genomic_DNA"/>
</dbReference>